<dbReference type="Proteomes" id="UP001056384">
    <property type="component" value="Chromosome 3"/>
</dbReference>
<organism evidence="3 4">
    <name type="scientific">Septoria linicola</name>
    <dbReference type="NCBI Taxonomy" id="215465"/>
    <lineage>
        <taxon>Eukaryota</taxon>
        <taxon>Fungi</taxon>
        <taxon>Dikarya</taxon>
        <taxon>Ascomycota</taxon>
        <taxon>Pezizomycotina</taxon>
        <taxon>Dothideomycetes</taxon>
        <taxon>Dothideomycetidae</taxon>
        <taxon>Mycosphaerellales</taxon>
        <taxon>Mycosphaerellaceae</taxon>
        <taxon>Septoria</taxon>
    </lineage>
</organism>
<keyword evidence="4" id="KW-1185">Reference proteome</keyword>
<dbReference type="EMBL" id="CP099420">
    <property type="protein sequence ID" value="USW50748.1"/>
    <property type="molecule type" value="Genomic_DNA"/>
</dbReference>
<protein>
    <submittedName>
        <fullName evidence="3">Uncharacterized protein</fullName>
    </submittedName>
</protein>
<name>A0A9Q9EIW1_9PEZI</name>
<feature type="coiled-coil region" evidence="1">
    <location>
        <begin position="147"/>
        <end position="210"/>
    </location>
</feature>
<gene>
    <name evidence="3" type="ORF">Slin15195_G040670</name>
</gene>
<evidence type="ECO:0000313" key="3">
    <source>
        <dbReference type="EMBL" id="USW50748.1"/>
    </source>
</evidence>
<dbReference type="AlphaFoldDB" id="A0A9Q9EIW1"/>
<proteinExistence type="predicted"/>
<sequence>MPQTTSCINLHREKDSDMDDLTEAFGSSFGGGHRVINKPASTEPHSSSSTSAASVESPPTTTMRMVLRSADGRTRISDLPTTRISRSRRVDVPPEQHIESTSFLDKFICWIKGSEAPPKEFQRALREHDKNQLAILKQENKWLWDANQKQELEIKEHESELQQQHEDDHAKLVQSTVEWKNAFDAEHANVKALEKQLKVAKKETECANEVAEASKKGLDATKKASEAVKKDASGFQGRAEIAEKICREYEVQIKSLKAKVMSLQADKFRSVEPSERRGMKTDEIEKQLKSLQAEIREWAATYSMIEIEEVLKPECFAKVTQQLKARNCIVSATVLQSCLLDSPAMQKQGAASSMLLTATVSFDIMQKVIGDPFFAFTGRPEERGILLPRTHATAFVEIMDLVEDSDEAGAEAFRYQLMRLLEPLDSNQSPAANELRTQVQISRQTAISKLVLAITDDTIMGDMSEEDLKDAVAELEDIVQNAAELSRQLWTRKARIEVWDFQKLIQPGGPHPQYVSTSPLFEPHSAHNRTLAQDPQALEGDRIVLMCHPSMITSGDLEGQNYGDRKVLSKATVWMG</sequence>
<reference evidence="3" key="1">
    <citation type="submission" date="2022-06" db="EMBL/GenBank/DDBJ databases">
        <title>Complete genome sequences of two strains of the flax pathogen Septoria linicola.</title>
        <authorList>
            <person name="Lapalu N."/>
            <person name="Simon A."/>
            <person name="Demenou B."/>
            <person name="Paumier D."/>
            <person name="Guillot M.-P."/>
            <person name="Gout L."/>
            <person name="Valade R."/>
        </authorList>
    </citation>
    <scope>NUCLEOTIDE SEQUENCE</scope>
    <source>
        <strain evidence="3">SE15195</strain>
    </source>
</reference>
<evidence type="ECO:0000256" key="2">
    <source>
        <dbReference type="SAM" id="MobiDB-lite"/>
    </source>
</evidence>
<evidence type="ECO:0000256" key="1">
    <source>
        <dbReference type="SAM" id="Coils"/>
    </source>
</evidence>
<evidence type="ECO:0000313" key="4">
    <source>
        <dbReference type="Proteomes" id="UP001056384"/>
    </source>
</evidence>
<feature type="region of interest" description="Disordered" evidence="2">
    <location>
        <begin position="26"/>
        <end position="60"/>
    </location>
</feature>
<accession>A0A9Q9EIW1</accession>
<feature type="compositionally biased region" description="Low complexity" evidence="2">
    <location>
        <begin position="39"/>
        <end position="60"/>
    </location>
</feature>
<dbReference type="OrthoDB" id="4156714at2759"/>
<feature type="coiled-coil region" evidence="1">
    <location>
        <begin position="239"/>
        <end position="308"/>
    </location>
</feature>
<keyword evidence="1" id="KW-0175">Coiled coil</keyword>